<keyword evidence="4" id="KW-0547">Nucleotide-binding</keyword>
<organism evidence="4 5">
    <name type="scientific">Bartonella quintana JK 73</name>
    <dbReference type="NCBI Taxonomy" id="1402976"/>
    <lineage>
        <taxon>Bacteria</taxon>
        <taxon>Pseudomonadati</taxon>
        <taxon>Pseudomonadota</taxon>
        <taxon>Alphaproteobacteria</taxon>
        <taxon>Hyphomicrobiales</taxon>
        <taxon>Bartonellaceae</taxon>
        <taxon>Bartonella</taxon>
    </lineage>
</organism>
<evidence type="ECO:0000259" key="3">
    <source>
        <dbReference type="Pfam" id="PF00005"/>
    </source>
</evidence>
<proteinExistence type="inferred from homology"/>
<dbReference type="PANTHER" id="PTHR42788:SF13">
    <property type="entry name" value="ALIPHATIC SULFONATES IMPORT ATP-BINDING PROTEIN SSUB"/>
    <property type="match status" value="1"/>
</dbReference>
<evidence type="ECO:0000313" key="4">
    <source>
        <dbReference type="EMBL" id="ETS15088.1"/>
    </source>
</evidence>
<protein>
    <submittedName>
        <fullName evidence="4">Methionine import ATP-binding protein MetN</fullName>
    </submittedName>
</protein>
<dbReference type="HOGENOM" id="CLU_2749581_0_0_5"/>
<dbReference type="PATRIC" id="fig|1402976.3.peg.1588"/>
<dbReference type="GO" id="GO:0005524">
    <property type="term" value="F:ATP binding"/>
    <property type="evidence" value="ECO:0007669"/>
    <property type="project" value="UniProtKB-KW"/>
</dbReference>
<dbReference type="PANTHER" id="PTHR42788">
    <property type="entry name" value="TAURINE IMPORT ATP-BINDING PROTEIN-RELATED"/>
    <property type="match status" value="1"/>
</dbReference>
<dbReference type="Proteomes" id="UP000018945">
    <property type="component" value="Unassembled WGS sequence"/>
</dbReference>
<dbReference type="Pfam" id="PF00005">
    <property type="entry name" value="ABC_tran"/>
    <property type="match status" value="1"/>
</dbReference>
<evidence type="ECO:0000256" key="2">
    <source>
        <dbReference type="ARBA" id="ARBA00022448"/>
    </source>
</evidence>
<name>W3TX34_BARQI</name>
<evidence type="ECO:0000313" key="5">
    <source>
        <dbReference type="Proteomes" id="UP000018945"/>
    </source>
</evidence>
<feature type="domain" description="ABC transporter" evidence="3">
    <location>
        <begin position="26"/>
        <end position="67"/>
    </location>
</feature>
<reference evidence="4 5" key="1">
    <citation type="submission" date="2013-12" db="EMBL/GenBank/DDBJ databases">
        <title>The Genome Sequence of Bartonella quintana JK 73.</title>
        <authorList>
            <consortium name="The Broad Institute Genomics Platform"/>
            <consortium name="The Broad Institute Genome Sequencing Center for Infectious Disease"/>
            <person name="Feldgarden M."/>
            <person name="Kirby J."/>
            <person name="Birtles R."/>
            <person name="Dasch G."/>
            <person name="Hendrix L."/>
            <person name="Koehler J."/>
            <person name="Kosoy M."/>
            <person name="Young S."/>
            <person name="Zeng Q."/>
            <person name="Gargeya S."/>
            <person name="Fitzgerald M."/>
            <person name="Abouelleil A."/>
            <person name="Alvarado L."/>
            <person name="Chapman S.B."/>
            <person name="Gainer-Dewar J."/>
            <person name="Goldberg J."/>
            <person name="Griggs A."/>
            <person name="Gujja S."/>
            <person name="Hansen M."/>
            <person name="Howarth C."/>
            <person name="Imamovic A."/>
            <person name="Ireland A."/>
            <person name="Larimer J."/>
            <person name="McCowan C."/>
            <person name="Murphy C."/>
            <person name="Pearson M."/>
            <person name="Poon T.W."/>
            <person name="Priest M."/>
            <person name="Roberts A."/>
            <person name="Saif S."/>
            <person name="Shea T."/>
            <person name="Sykes S."/>
            <person name="Wortman J."/>
            <person name="Nusbaum C."/>
            <person name="Birren B."/>
        </authorList>
    </citation>
    <scope>NUCLEOTIDE SEQUENCE [LARGE SCALE GENOMIC DNA]</scope>
    <source>
        <strain evidence="4 5">JK 73</strain>
    </source>
</reference>
<dbReference type="AlphaFoldDB" id="W3TX34"/>
<evidence type="ECO:0000256" key="1">
    <source>
        <dbReference type="ARBA" id="ARBA00005417"/>
    </source>
</evidence>
<dbReference type="SUPFAM" id="SSF52540">
    <property type="entry name" value="P-loop containing nucleoside triphosphate hydrolases"/>
    <property type="match status" value="1"/>
</dbReference>
<dbReference type="GO" id="GO:0016887">
    <property type="term" value="F:ATP hydrolysis activity"/>
    <property type="evidence" value="ECO:0007669"/>
    <property type="project" value="InterPro"/>
</dbReference>
<dbReference type="Gene3D" id="3.40.50.300">
    <property type="entry name" value="P-loop containing nucleotide triphosphate hydrolases"/>
    <property type="match status" value="1"/>
</dbReference>
<keyword evidence="2" id="KW-0813">Transport</keyword>
<keyword evidence="4" id="KW-0067">ATP-binding</keyword>
<dbReference type="InterPro" id="IPR003439">
    <property type="entry name" value="ABC_transporter-like_ATP-bd"/>
</dbReference>
<dbReference type="EMBL" id="AZZX01000010">
    <property type="protein sequence ID" value="ETS15088.1"/>
    <property type="molecule type" value="Genomic_DNA"/>
</dbReference>
<dbReference type="InterPro" id="IPR050166">
    <property type="entry name" value="ABC_transporter_ATP-bind"/>
</dbReference>
<accession>W3TX34</accession>
<comment type="caution">
    <text evidence="4">The sequence shown here is derived from an EMBL/GenBank/DDBJ whole genome shotgun (WGS) entry which is preliminary data.</text>
</comment>
<dbReference type="InterPro" id="IPR027417">
    <property type="entry name" value="P-loop_NTPase"/>
</dbReference>
<sequence length="70" mass="7525">MKNPAFISLKNVNRCFSKTAAFCAVDNLSLNIHADEILEIIGRSGAGKSALIRCLNGLEQIDTGSIFLTV</sequence>
<comment type="similarity">
    <text evidence="1">Belongs to the ABC transporter superfamily.</text>
</comment>
<gene>
    <name evidence="4" type="ORF">Q649_01306</name>
</gene>